<keyword evidence="3" id="KW-1185">Reference proteome</keyword>
<dbReference type="RefSeq" id="XP_067484229.1">
    <property type="nucleotide sequence ID" value="XM_067621981.1"/>
</dbReference>
<sequence length="151" mass="16647">MKPDRHQQGLPDMRSPCMAFWKLSYPHIFQTRPVTVSSTTTVSNVRSHNFGARTRAGTESPVAKNFPFNTTDQPSIISPSSVTASQPFLSTWVCIKPLSNAAAARNELEISGQSRKQSDSLTATLPKKAMTRNGRCPRPGRDLKTSQSSRK</sequence>
<dbReference type="EMBL" id="KV878679">
    <property type="protein sequence ID" value="OJJ76982.1"/>
    <property type="molecule type" value="Genomic_DNA"/>
</dbReference>
<feature type="region of interest" description="Disordered" evidence="1">
    <location>
        <begin position="109"/>
        <end position="151"/>
    </location>
</feature>
<reference evidence="3" key="1">
    <citation type="journal article" date="2017" name="Genome Biol.">
        <title>Comparative genomics reveals high biological diversity and specific adaptations in the industrially and medically important fungal genus Aspergillus.</title>
        <authorList>
            <person name="de Vries R.P."/>
            <person name="Riley R."/>
            <person name="Wiebenga A."/>
            <person name="Aguilar-Osorio G."/>
            <person name="Amillis S."/>
            <person name="Uchima C.A."/>
            <person name="Anderluh G."/>
            <person name="Asadollahi M."/>
            <person name="Askin M."/>
            <person name="Barry K."/>
            <person name="Battaglia E."/>
            <person name="Bayram O."/>
            <person name="Benocci T."/>
            <person name="Braus-Stromeyer S.A."/>
            <person name="Caldana C."/>
            <person name="Canovas D."/>
            <person name="Cerqueira G.C."/>
            <person name="Chen F."/>
            <person name="Chen W."/>
            <person name="Choi C."/>
            <person name="Clum A."/>
            <person name="Dos Santos R.A."/>
            <person name="Damasio A.R."/>
            <person name="Diallinas G."/>
            <person name="Emri T."/>
            <person name="Fekete E."/>
            <person name="Flipphi M."/>
            <person name="Freyberg S."/>
            <person name="Gallo A."/>
            <person name="Gournas C."/>
            <person name="Habgood R."/>
            <person name="Hainaut M."/>
            <person name="Harispe M.L."/>
            <person name="Henrissat B."/>
            <person name="Hilden K.S."/>
            <person name="Hope R."/>
            <person name="Hossain A."/>
            <person name="Karabika E."/>
            <person name="Karaffa L."/>
            <person name="Karanyi Z."/>
            <person name="Krasevec N."/>
            <person name="Kuo A."/>
            <person name="Kusch H."/>
            <person name="LaButti K."/>
            <person name="Lagendijk E.L."/>
            <person name="Lapidus A."/>
            <person name="Levasseur A."/>
            <person name="Lindquist E."/>
            <person name="Lipzen A."/>
            <person name="Logrieco A.F."/>
            <person name="MacCabe A."/>
            <person name="Maekelae M.R."/>
            <person name="Malavazi I."/>
            <person name="Melin P."/>
            <person name="Meyer V."/>
            <person name="Mielnichuk N."/>
            <person name="Miskei M."/>
            <person name="Molnar A.P."/>
            <person name="Mule G."/>
            <person name="Ngan C.Y."/>
            <person name="Orejas M."/>
            <person name="Orosz E."/>
            <person name="Ouedraogo J.P."/>
            <person name="Overkamp K.M."/>
            <person name="Park H.-S."/>
            <person name="Perrone G."/>
            <person name="Piumi F."/>
            <person name="Punt P.J."/>
            <person name="Ram A.F."/>
            <person name="Ramon A."/>
            <person name="Rauscher S."/>
            <person name="Record E."/>
            <person name="Riano-Pachon D.M."/>
            <person name="Robert V."/>
            <person name="Roehrig J."/>
            <person name="Ruller R."/>
            <person name="Salamov A."/>
            <person name="Salih N.S."/>
            <person name="Samson R.A."/>
            <person name="Sandor E."/>
            <person name="Sanguinetti M."/>
            <person name="Schuetze T."/>
            <person name="Sepcic K."/>
            <person name="Shelest E."/>
            <person name="Sherlock G."/>
            <person name="Sophianopoulou V."/>
            <person name="Squina F.M."/>
            <person name="Sun H."/>
            <person name="Susca A."/>
            <person name="Todd R.B."/>
            <person name="Tsang A."/>
            <person name="Unkles S.E."/>
            <person name="van de Wiele N."/>
            <person name="van Rossen-Uffink D."/>
            <person name="Oliveira J.V."/>
            <person name="Vesth T.C."/>
            <person name="Visser J."/>
            <person name="Yu J.-H."/>
            <person name="Zhou M."/>
            <person name="Andersen M.R."/>
            <person name="Archer D.B."/>
            <person name="Baker S.E."/>
            <person name="Benoit I."/>
            <person name="Brakhage A.A."/>
            <person name="Braus G.H."/>
            <person name="Fischer R."/>
            <person name="Frisvad J.C."/>
            <person name="Goldman G.H."/>
            <person name="Houbraken J."/>
            <person name="Oakley B."/>
            <person name="Pocsi I."/>
            <person name="Scazzocchio C."/>
            <person name="Seiboth B."/>
            <person name="vanKuyk P.A."/>
            <person name="Wortman J."/>
            <person name="Dyer P.S."/>
            <person name="Grigoriev I.V."/>
        </authorList>
    </citation>
    <scope>NUCLEOTIDE SEQUENCE [LARGE SCALE GENOMIC DNA]</scope>
    <source>
        <strain evidence="3">CBS 101740 / IMI 381727 / IBT 21946</strain>
    </source>
</reference>
<feature type="compositionally biased region" description="Polar residues" evidence="1">
    <location>
        <begin position="111"/>
        <end position="123"/>
    </location>
</feature>
<dbReference type="GeneID" id="93574469"/>
<evidence type="ECO:0000313" key="3">
    <source>
        <dbReference type="Proteomes" id="UP000184499"/>
    </source>
</evidence>
<name>A0A1L9UZI6_ASPBC</name>
<gene>
    <name evidence="2" type="ORF">ASPBRDRAFT_221860</name>
</gene>
<accession>A0A1L9UZI6</accession>
<dbReference type="Proteomes" id="UP000184499">
    <property type="component" value="Unassembled WGS sequence"/>
</dbReference>
<organism evidence="2 3">
    <name type="scientific">Aspergillus brasiliensis (strain CBS 101740 / IMI 381727 / IBT 21946)</name>
    <dbReference type="NCBI Taxonomy" id="767769"/>
    <lineage>
        <taxon>Eukaryota</taxon>
        <taxon>Fungi</taxon>
        <taxon>Dikarya</taxon>
        <taxon>Ascomycota</taxon>
        <taxon>Pezizomycotina</taxon>
        <taxon>Eurotiomycetes</taxon>
        <taxon>Eurotiomycetidae</taxon>
        <taxon>Eurotiales</taxon>
        <taxon>Aspergillaceae</taxon>
        <taxon>Aspergillus</taxon>
        <taxon>Aspergillus subgen. Circumdati</taxon>
    </lineage>
</organism>
<proteinExistence type="predicted"/>
<dbReference type="VEuPathDB" id="FungiDB:ASPBRDRAFT_221860"/>
<protein>
    <submittedName>
        <fullName evidence="2">Uncharacterized protein</fullName>
    </submittedName>
</protein>
<dbReference type="AlphaFoldDB" id="A0A1L9UZI6"/>
<evidence type="ECO:0000313" key="2">
    <source>
        <dbReference type="EMBL" id="OJJ76982.1"/>
    </source>
</evidence>
<evidence type="ECO:0000256" key="1">
    <source>
        <dbReference type="SAM" id="MobiDB-lite"/>
    </source>
</evidence>